<organism evidence="2 3">
    <name type="scientific">Zizania palustris</name>
    <name type="common">Northern wild rice</name>
    <dbReference type="NCBI Taxonomy" id="103762"/>
    <lineage>
        <taxon>Eukaryota</taxon>
        <taxon>Viridiplantae</taxon>
        <taxon>Streptophyta</taxon>
        <taxon>Embryophyta</taxon>
        <taxon>Tracheophyta</taxon>
        <taxon>Spermatophyta</taxon>
        <taxon>Magnoliopsida</taxon>
        <taxon>Liliopsida</taxon>
        <taxon>Poales</taxon>
        <taxon>Poaceae</taxon>
        <taxon>BOP clade</taxon>
        <taxon>Oryzoideae</taxon>
        <taxon>Oryzeae</taxon>
        <taxon>Zizaniinae</taxon>
        <taxon>Zizania</taxon>
    </lineage>
</organism>
<evidence type="ECO:0000256" key="1">
    <source>
        <dbReference type="SAM" id="MobiDB-lite"/>
    </source>
</evidence>
<accession>A0A8J6BXK6</accession>
<name>A0A8J6BXK6_ZIZPA</name>
<gene>
    <name evidence="2" type="ORF">GUJ93_ZPchr0013g37014</name>
</gene>
<sequence>MSSNSSDHPEASNARASQPAVEGHPQAVETQANRILRNLGGPSWGATGPRQVVPVPAPNHPTLAEVMVQQNSMMAALMTQMQRQQEKLEQLER</sequence>
<evidence type="ECO:0000313" key="2">
    <source>
        <dbReference type="EMBL" id="KAG8099432.1"/>
    </source>
</evidence>
<dbReference type="EMBL" id="JAAALK010000079">
    <property type="protein sequence ID" value="KAG8099432.1"/>
    <property type="molecule type" value="Genomic_DNA"/>
</dbReference>
<comment type="caution">
    <text evidence="2">The sequence shown here is derived from an EMBL/GenBank/DDBJ whole genome shotgun (WGS) entry which is preliminary data.</text>
</comment>
<reference evidence="2" key="2">
    <citation type="submission" date="2021-02" db="EMBL/GenBank/DDBJ databases">
        <authorList>
            <person name="Kimball J.A."/>
            <person name="Haas M.W."/>
            <person name="Macchietto M."/>
            <person name="Kono T."/>
            <person name="Duquette J."/>
            <person name="Shao M."/>
        </authorList>
    </citation>
    <scope>NUCLEOTIDE SEQUENCE</scope>
    <source>
        <tissue evidence="2">Fresh leaf tissue</tissue>
    </source>
</reference>
<dbReference type="AlphaFoldDB" id="A0A8J6BXK6"/>
<protein>
    <submittedName>
        <fullName evidence="2">Uncharacterized protein</fullName>
    </submittedName>
</protein>
<reference evidence="2" key="1">
    <citation type="journal article" date="2021" name="bioRxiv">
        <title>Whole Genome Assembly and Annotation of Northern Wild Rice, Zizania palustris L., Supports a Whole Genome Duplication in the Zizania Genus.</title>
        <authorList>
            <person name="Haas M."/>
            <person name="Kono T."/>
            <person name="Macchietto M."/>
            <person name="Millas R."/>
            <person name="McGilp L."/>
            <person name="Shao M."/>
            <person name="Duquette J."/>
            <person name="Hirsch C.N."/>
            <person name="Kimball J."/>
        </authorList>
    </citation>
    <scope>NUCLEOTIDE SEQUENCE</scope>
    <source>
        <tissue evidence="2">Fresh leaf tissue</tissue>
    </source>
</reference>
<evidence type="ECO:0000313" key="3">
    <source>
        <dbReference type="Proteomes" id="UP000729402"/>
    </source>
</evidence>
<keyword evidence="3" id="KW-1185">Reference proteome</keyword>
<dbReference type="Proteomes" id="UP000729402">
    <property type="component" value="Unassembled WGS sequence"/>
</dbReference>
<proteinExistence type="predicted"/>
<feature type="region of interest" description="Disordered" evidence="1">
    <location>
        <begin position="1"/>
        <end position="58"/>
    </location>
</feature>